<evidence type="ECO:0000256" key="5">
    <source>
        <dbReference type="ARBA" id="ARBA00023015"/>
    </source>
</evidence>
<evidence type="ECO:0000256" key="2">
    <source>
        <dbReference type="ARBA" id="ARBA00022490"/>
    </source>
</evidence>
<evidence type="ECO:0000256" key="4">
    <source>
        <dbReference type="ARBA" id="ARBA00023012"/>
    </source>
</evidence>
<dbReference type="SMART" id="SM00448">
    <property type="entry name" value="REC"/>
    <property type="match status" value="1"/>
</dbReference>
<keyword evidence="8" id="KW-0804">Transcription</keyword>
<dbReference type="SUPFAM" id="SSF46785">
    <property type="entry name" value="Winged helix' DNA-binding domain"/>
    <property type="match status" value="1"/>
</dbReference>
<dbReference type="InterPro" id="IPR024187">
    <property type="entry name" value="Sig_transdc_resp-reg_cit/mal"/>
</dbReference>
<dbReference type="RefSeq" id="WP_390307276.1">
    <property type="nucleotide sequence ID" value="NZ_JBHRRZ010000035.1"/>
</dbReference>
<accession>A0ABV7A876</accession>
<keyword evidence="2" id="KW-0963">Cytoplasm</keyword>
<keyword evidence="3 9" id="KW-0597">Phosphoprotein</keyword>
<dbReference type="InterPro" id="IPR011006">
    <property type="entry name" value="CheY-like_superfamily"/>
</dbReference>
<dbReference type="InterPro" id="IPR048714">
    <property type="entry name" value="DpiA-like_HTH"/>
</dbReference>
<dbReference type="Gene3D" id="1.10.10.10">
    <property type="entry name" value="Winged helix-like DNA-binding domain superfamily/Winged helix DNA-binding domain"/>
    <property type="match status" value="1"/>
</dbReference>
<evidence type="ECO:0000256" key="8">
    <source>
        <dbReference type="ARBA" id="ARBA00023163"/>
    </source>
</evidence>
<evidence type="ECO:0000256" key="9">
    <source>
        <dbReference type="PROSITE-ProRule" id="PRU00169"/>
    </source>
</evidence>
<keyword evidence="4" id="KW-0902">Two-component regulatory system</keyword>
<comment type="subcellular location">
    <subcellularLocation>
        <location evidence="1">Cytoplasm</location>
    </subcellularLocation>
</comment>
<dbReference type="InterPro" id="IPR001789">
    <property type="entry name" value="Sig_transdc_resp-reg_receiver"/>
</dbReference>
<dbReference type="PANTHER" id="PTHR45526:SF6">
    <property type="entry name" value="TRANSCRIPTIONAL REGULATORY PROTEIN CITT"/>
    <property type="match status" value="1"/>
</dbReference>
<reference evidence="12" key="1">
    <citation type="journal article" date="2019" name="Int. J. Syst. Evol. Microbiol.">
        <title>The Global Catalogue of Microorganisms (GCM) 10K type strain sequencing project: providing services to taxonomists for standard genome sequencing and annotation.</title>
        <authorList>
            <consortium name="The Broad Institute Genomics Platform"/>
            <consortium name="The Broad Institute Genome Sequencing Center for Infectious Disease"/>
            <person name="Wu L."/>
            <person name="Ma J."/>
        </authorList>
    </citation>
    <scope>NUCLEOTIDE SEQUENCE [LARGE SCALE GENOMIC DNA]</scope>
    <source>
        <strain evidence="12">KCTC 13193</strain>
    </source>
</reference>
<evidence type="ECO:0000256" key="1">
    <source>
        <dbReference type="ARBA" id="ARBA00004496"/>
    </source>
</evidence>
<dbReference type="Pfam" id="PF00072">
    <property type="entry name" value="Response_reg"/>
    <property type="match status" value="1"/>
</dbReference>
<gene>
    <name evidence="11" type="ORF">ACFODW_13400</name>
</gene>
<protein>
    <submittedName>
        <fullName evidence="11">Response regulator</fullName>
    </submittedName>
</protein>
<organism evidence="11 12">
    <name type="scientific">Virgibacillus sediminis</name>
    <dbReference type="NCBI Taxonomy" id="202260"/>
    <lineage>
        <taxon>Bacteria</taxon>
        <taxon>Bacillati</taxon>
        <taxon>Bacillota</taxon>
        <taxon>Bacilli</taxon>
        <taxon>Bacillales</taxon>
        <taxon>Bacillaceae</taxon>
        <taxon>Virgibacillus</taxon>
    </lineage>
</organism>
<dbReference type="InterPro" id="IPR051271">
    <property type="entry name" value="2C-system_Tx_regulators"/>
</dbReference>
<evidence type="ECO:0000256" key="7">
    <source>
        <dbReference type="ARBA" id="ARBA00023159"/>
    </source>
</evidence>
<dbReference type="EMBL" id="JBHRRZ010000035">
    <property type="protein sequence ID" value="MFC2949312.1"/>
    <property type="molecule type" value="Genomic_DNA"/>
</dbReference>
<keyword evidence="7" id="KW-0010">Activator</keyword>
<keyword evidence="6" id="KW-0238">DNA-binding</keyword>
<dbReference type="Proteomes" id="UP001595387">
    <property type="component" value="Unassembled WGS sequence"/>
</dbReference>
<evidence type="ECO:0000259" key="10">
    <source>
        <dbReference type="PROSITE" id="PS50110"/>
    </source>
</evidence>
<dbReference type="CDD" id="cd19925">
    <property type="entry name" value="REC_citrate_TCS"/>
    <property type="match status" value="1"/>
</dbReference>
<dbReference type="Pfam" id="PF20714">
    <property type="entry name" value="HTH_64"/>
    <property type="match status" value="1"/>
</dbReference>
<evidence type="ECO:0000313" key="11">
    <source>
        <dbReference type="EMBL" id="MFC2949312.1"/>
    </source>
</evidence>
<keyword evidence="12" id="KW-1185">Reference proteome</keyword>
<dbReference type="InterPro" id="IPR036388">
    <property type="entry name" value="WH-like_DNA-bd_sf"/>
</dbReference>
<proteinExistence type="predicted"/>
<dbReference type="Gene3D" id="3.40.50.2300">
    <property type="match status" value="1"/>
</dbReference>
<dbReference type="PIRSF" id="PIRSF006171">
    <property type="entry name" value="RR_citrat_malat"/>
    <property type="match status" value="1"/>
</dbReference>
<sequence length="243" mass="27635">MSEKIQVLIVEDDFRIADIHARYVEKVNGFEVLGTVKTGEEALAFLAENDKKPDLILLDIYIPDVKGLDLLWQIRETYHEMDMIIVSAAKENEIIGEALRGGIFDYIVKPVDTERFEQSLKKYKEHKEFLASKETLAQGEVDLLIRSQTFLPAEASADGLPKGIDPITLKEIKTWLQSRSGEGVTAKELGEQIGTSRSTARRYLEFLVSTGFVRTTLKYGTVGRPERQYEYDETYEQNSQYGD</sequence>
<evidence type="ECO:0000256" key="3">
    <source>
        <dbReference type="ARBA" id="ARBA00022553"/>
    </source>
</evidence>
<evidence type="ECO:0000256" key="6">
    <source>
        <dbReference type="ARBA" id="ARBA00023125"/>
    </source>
</evidence>
<keyword evidence="5" id="KW-0805">Transcription regulation</keyword>
<feature type="modified residue" description="4-aspartylphosphate" evidence="9">
    <location>
        <position position="59"/>
    </location>
</feature>
<feature type="domain" description="Response regulatory" evidence="10">
    <location>
        <begin position="6"/>
        <end position="124"/>
    </location>
</feature>
<evidence type="ECO:0000313" key="12">
    <source>
        <dbReference type="Proteomes" id="UP001595387"/>
    </source>
</evidence>
<dbReference type="SUPFAM" id="SSF52172">
    <property type="entry name" value="CheY-like"/>
    <property type="match status" value="1"/>
</dbReference>
<comment type="caution">
    <text evidence="11">The sequence shown here is derived from an EMBL/GenBank/DDBJ whole genome shotgun (WGS) entry which is preliminary data.</text>
</comment>
<dbReference type="InterPro" id="IPR036390">
    <property type="entry name" value="WH_DNA-bd_sf"/>
</dbReference>
<dbReference type="PROSITE" id="PS50110">
    <property type="entry name" value="RESPONSE_REGULATORY"/>
    <property type="match status" value="1"/>
</dbReference>
<dbReference type="PANTHER" id="PTHR45526">
    <property type="entry name" value="TRANSCRIPTIONAL REGULATORY PROTEIN DPIA"/>
    <property type="match status" value="1"/>
</dbReference>
<name>A0ABV7A876_9BACI</name>